<keyword evidence="2" id="KW-1185">Reference proteome</keyword>
<organism evidence="1 2">
    <name type="scientific">Yersinia alsatica</name>
    <dbReference type="NCBI Taxonomy" id="2890317"/>
    <lineage>
        <taxon>Bacteria</taxon>
        <taxon>Pseudomonadati</taxon>
        <taxon>Pseudomonadota</taxon>
        <taxon>Gammaproteobacteria</taxon>
        <taxon>Enterobacterales</taxon>
        <taxon>Yersiniaceae</taxon>
        <taxon>Yersinia</taxon>
    </lineage>
</organism>
<dbReference type="RefSeq" id="WP_050152346.1">
    <property type="nucleotide sequence ID" value="NZ_CABHWQ010000052.1"/>
</dbReference>
<accession>A0ABY5UPT7</accession>
<evidence type="ECO:0000313" key="2">
    <source>
        <dbReference type="Proteomes" id="UP001057860"/>
    </source>
</evidence>
<evidence type="ECO:0000313" key="1">
    <source>
        <dbReference type="EMBL" id="UWM45472.1"/>
    </source>
</evidence>
<gene>
    <name evidence="1" type="ORF">N0H69_00975</name>
</gene>
<dbReference type="Proteomes" id="UP001057860">
    <property type="component" value="Chromosome"/>
</dbReference>
<sequence>MSNCKGGWLTGPLLVVVTQASIVWAEPSLVENGRNPFQQVTAESCDDGRKELVNWQLQGTVRGINYSSAWVQPPDGSWQMLRVETMLLLHWRVTHIGPRQVSLQYVNPDKPCSGLADAVVLSMR</sequence>
<dbReference type="EMBL" id="CP104006">
    <property type="protein sequence ID" value="UWM45472.1"/>
    <property type="molecule type" value="Genomic_DNA"/>
</dbReference>
<reference evidence="1" key="1">
    <citation type="submission" date="2022-08" db="EMBL/GenBank/DDBJ databases">
        <authorList>
            <person name="Bogun A."/>
            <person name="Kislichkina A."/>
            <person name="Solomentsev V."/>
            <person name="Skryabin Y."/>
            <person name="Sizova A."/>
            <person name="Platonov M."/>
            <person name="Dentovskaya S."/>
        </authorList>
    </citation>
    <scope>NUCLEOTIDE SEQUENCE</scope>
    <source>
        <strain evidence="1">SCPM-O-B-7604</strain>
    </source>
</reference>
<proteinExistence type="predicted"/>
<name>A0ABY5UPT7_9GAMM</name>
<dbReference type="GeneID" id="75138528"/>
<protein>
    <submittedName>
        <fullName evidence="1">Pilus assembly protein PilP</fullName>
    </submittedName>
</protein>